<dbReference type="GO" id="GO:0140359">
    <property type="term" value="F:ABC-type transporter activity"/>
    <property type="evidence" value="ECO:0007669"/>
    <property type="project" value="InterPro"/>
</dbReference>
<feature type="transmembrane region" description="Helical" evidence="6">
    <location>
        <begin position="20"/>
        <end position="41"/>
    </location>
</feature>
<dbReference type="Pfam" id="PF12698">
    <property type="entry name" value="ABC2_membrane_3"/>
    <property type="match status" value="1"/>
</dbReference>
<feature type="domain" description="ABC-2 type transporter transmembrane" evidence="7">
    <location>
        <begin position="19"/>
        <end position="379"/>
    </location>
</feature>
<dbReference type="RefSeq" id="WP_015641722.1">
    <property type="nucleotide sequence ID" value="NC_021219.1"/>
</dbReference>
<evidence type="ECO:0000256" key="1">
    <source>
        <dbReference type="ARBA" id="ARBA00004651"/>
    </source>
</evidence>
<sequence length="402" mass="44472">MHNLTTVIKFEILRTLKKKSFWIMALGFPIMLVALFGIIFFSNKTTDDATKQLEKQSFTIEMTDRSKLINPTIASGLNIKQVTDKNQGIEDVKAGKTDAYFYYPENIDKTPVEVYGKDVSLFDNGRYEGVAKNLLSMSANATVSPEVKSVVQDTTTYNTIIYRNGAPYDAVKQMILPGVFLVLFYLLIAFFGNQMLTSTTEEKENRVIEMILTTIEARTLIIGKIISLVILAVIQAVVIVVPALIGYFGFREKLSLPSIDLTALPVDPTRILLGALFFILSFLLFTGLLVAIGAAVPTAKEAGGFFGIVMMLIFGPLYAASLFVSAPTSSFVVFLTLFPFTAPIPLLLRNALGNLQGWEIGLSIVILSITTFIVMSIAVRIFRFGALEYSRKLSLKEIFARQ</sequence>
<feature type="transmembrane region" description="Helical" evidence="6">
    <location>
        <begin position="174"/>
        <end position="192"/>
    </location>
</feature>
<organism evidence="8 9">
    <name type="scientific">Candidatus Saccharimonas aalborgensis</name>
    <dbReference type="NCBI Taxonomy" id="1332188"/>
    <lineage>
        <taxon>Bacteria</taxon>
        <taxon>Candidatus Saccharimonadota</taxon>
        <taxon>Candidatus Saccharimonadia</taxon>
        <taxon>Candidatus Saccharimonadales</taxon>
        <taxon>Candidatus Saccharimonadaceae</taxon>
        <taxon>Candidatus Saccharimonas</taxon>
    </lineage>
</organism>
<protein>
    <submittedName>
        <fullName evidence="8">Putative ABC transporter permease protein</fullName>
    </submittedName>
</protein>
<evidence type="ECO:0000256" key="6">
    <source>
        <dbReference type="SAM" id="Phobius"/>
    </source>
</evidence>
<feature type="transmembrane region" description="Helical" evidence="6">
    <location>
        <begin position="360"/>
        <end position="382"/>
    </location>
</feature>
<dbReference type="InterPro" id="IPR051449">
    <property type="entry name" value="ABC-2_transporter_component"/>
</dbReference>
<dbReference type="PANTHER" id="PTHR30294:SF29">
    <property type="entry name" value="MULTIDRUG ABC TRANSPORTER PERMEASE YBHS-RELATED"/>
    <property type="match status" value="1"/>
</dbReference>
<feature type="transmembrane region" description="Helical" evidence="6">
    <location>
        <begin position="331"/>
        <end position="348"/>
    </location>
</feature>
<dbReference type="Proteomes" id="UP000013893">
    <property type="component" value="Chromosome"/>
</dbReference>
<dbReference type="STRING" id="1332188.L336_0569"/>
<comment type="subcellular location">
    <subcellularLocation>
        <location evidence="1">Cell membrane</location>
        <topology evidence="1">Multi-pass membrane protein</topology>
    </subcellularLocation>
</comment>
<dbReference type="HOGENOM" id="CLU_670287_0_0_0"/>
<evidence type="ECO:0000256" key="4">
    <source>
        <dbReference type="ARBA" id="ARBA00022989"/>
    </source>
</evidence>
<name>R4PX02_9BACT</name>
<keyword evidence="9" id="KW-1185">Reference proteome</keyword>
<feature type="transmembrane region" description="Helical" evidence="6">
    <location>
        <begin position="271"/>
        <end position="296"/>
    </location>
</feature>
<dbReference type="AlphaFoldDB" id="R4PX02"/>
<keyword evidence="5 6" id="KW-0472">Membrane</keyword>
<feature type="transmembrane region" description="Helical" evidence="6">
    <location>
        <begin position="302"/>
        <end position="324"/>
    </location>
</feature>
<reference evidence="8 9" key="1">
    <citation type="journal article" date="2013" name="Nat. Biotechnol.">
        <title>Genome sequences of rare, uncultured bacteria obtained by differential coverage binning of multiple metagenomes.</title>
        <authorList>
            <person name="Albertsen M."/>
            <person name="Hugenholtz P."/>
            <person name="Skarshewski A."/>
            <person name="Nielsen K.L."/>
            <person name="Tyson G.W."/>
            <person name="Nielsen P.H."/>
        </authorList>
    </citation>
    <scope>NUCLEOTIDE SEQUENCE [LARGE SCALE GENOMIC DNA]</scope>
    <source>
        <strain evidence="8">TM71</strain>
    </source>
</reference>
<evidence type="ECO:0000256" key="5">
    <source>
        <dbReference type="ARBA" id="ARBA00023136"/>
    </source>
</evidence>
<dbReference type="GO" id="GO:0005886">
    <property type="term" value="C:plasma membrane"/>
    <property type="evidence" value="ECO:0007669"/>
    <property type="project" value="UniProtKB-SubCell"/>
</dbReference>
<dbReference type="EMBL" id="CP005957">
    <property type="protein sequence ID" value="AGL62272.1"/>
    <property type="molecule type" value="Genomic_DNA"/>
</dbReference>
<dbReference type="PANTHER" id="PTHR30294">
    <property type="entry name" value="MEMBRANE COMPONENT OF ABC TRANSPORTER YHHJ-RELATED"/>
    <property type="match status" value="1"/>
</dbReference>
<gene>
    <name evidence="8" type="ORF">L336_0569</name>
</gene>
<keyword evidence="2" id="KW-1003">Cell membrane</keyword>
<evidence type="ECO:0000259" key="7">
    <source>
        <dbReference type="Pfam" id="PF12698"/>
    </source>
</evidence>
<accession>R4PX02</accession>
<evidence type="ECO:0000256" key="3">
    <source>
        <dbReference type="ARBA" id="ARBA00022692"/>
    </source>
</evidence>
<keyword evidence="4 6" id="KW-1133">Transmembrane helix</keyword>
<proteinExistence type="predicted"/>
<evidence type="ECO:0000313" key="9">
    <source>
        <dbReference type="Proteomes" id="UP000013893"/>
    </source>
</evidence>
<evidence type="ECO:0000256" key="2">
    <source>
        <dbReference type="ARBA" id="ARBA00022475"/>
    </source>
</evidence>
<keyword evidence="3 6" id="KW-0812">Transmembrane</keyword>
<feature type="transmembrane region" description="Helical" evidence="6">
    <location>
        <begin position="225"/>
        <end position="250"/>
    </location>
</feature>
<dbReference type="KEGG" id="saal:L336_0569"/>
<dbReference type="InterPro" id="IPR013525">
    <property type="entry name" value="ABC2_TM"/>
</dbReference>
<evidence type="ECO:0000313" key="8">
    <source>
        <dbReference type="EMBL" id="AGL62272.1"/>
    </source>
</evidence>